<feature type="transmembrane region" description="Helical" evidence="6">
    <location>
        <begin position="729"/>
        <end position="762"/>
    </location>
</feature>
<dbReference type="Proteomes" id="UP000594042">
    <property type="component" value="Chromosome"/>
</dbReference>
<protein>
    <recommendedName>
        <fullName evidence="11">Cytochrome C biogenesis protein</fullName>
    </recommendedName>
</protein>
<feature type="transmembrane region" description="Helical" evidence="6">
    <location>
        <begin position="85"/>
        <end position="107"/>
    </location>
</feature>
<keyword evidence="5 6" id="KW-0472">Membrane</keyword>
<dbReference type="Pfam" id="PF01578">
    <property type="entry name" value="Cytochrom_C_asm"/>
    <property type="match status" value="1"/>
</dbReference>
<feature type="transmembrane region" description="Helical" evidence="6">
    <location>
        <begin position="58"/>
        <end position="78"/>
    </location>
</feature>
<feature type="transmembrane region" description="Helical" evidence="6">
    <location>
        <begin position="307"/>
        <end position="325"/>
    </location>
</feature>
<dbReference type="AlphaFoldDB" id="A0A7G1HYA4"/>
<gene>
    <name evidence="9" type="ORF">Cop2CBH44_29890</name>
</gene>
<comment type="subcellular location">
    <subcellularLocation>
        <location evidence="1">Membrane</location>
        <topology evidence="1">Multi-pass membrane protein</topology>
    </subcellularLocation>
</comment>
<dbReference type="EMBL" id="AP023322">
    <property type="protein sequence ID" value="BCI64636.1"/>
    <property type="molecule type" value="Genomic_DNA"/>
</dbReference>
<dbReference type="InterPro" id="IPR045062">
    <property type="entry name" value="Cyt_c_biogenesis_CcsA/CcmC"/>
</dbReference>
<dbReference type="Pfam" id="PF05140">
    <property type="entry name" value="ResB"/>
    <property type="match status" value="1"/>
</dbReference>
<keyword evidence="4 6" id="KW-1133">Transmembrane helix</keyword>
<evidence type="ECO:0000256" key="1">
    <source>
        <dbReference type="ARBA" id="ARBA00004141"/>
    </source>
</evidence>
<keyword evidence="10" id="KW-1185">Reference proteome</keyword>
<evidence type="ECO:0000256" key="4">
    <source>
        <dbReference type="ARBA" id="ARBA00022989"/>
    </source>
</evidence>
<name>A0A7G1HYA4_9BACT</name>
<evidence type="ECO:0000256" key="5">
    <source>
        <dbReference type="ARBA" id="ARBA00023136"/>
    </source>
</evidence>
<keyword evidence="2 6" id="KW-0812">Transmembrane</keyword>
<evidence type="ECO:0000256" key="2">
    <source>
        <dbReference type="ARBA" id="ARBA00022692"/>
    </source>
</evidence>
<evidence type="ECO:0000259" key="7">
    <source>
        <dbReference type="Pfam" id="PF01578"/>
    </source>
</evidence>
<evidence type="ECO:0000256" key="6">
    <source>
        <dbReference type="SAM" id="Phobius"/>
    </source>
</evidence>
<dbReference type="InterPro" id="IPR002541">
    <property type="entry name" value="Cyt_c_assembly"/>
</dbReference>
<feature type="transmembrane region" description="Helical" evidence="6">
    <location>
        <begin position="818"/>
        <end position="836"/>
    </location>
</feature>
<reference evidence="10" key="1">
    <citation type="submission" date="2020-07" db="EMBL/GenBank/DDBJ databases">
        <title>Complete genome sequencing of Coprobacter sp. strain 2CBH44.</title>
        <authorList>
            <person name="Sakamoto M."/>
            <person name="Murakami T."/>
            <person name="Mori H."/>
        </authorList>
    </citation>
    <scope>NUCLEOTIDE SEQUENCE [LARGE SCALE GENOMIC DNA]</scope>
    <source>
        <strain evidence="10">2CBH44</strain>
    </source>
</reference>
<feature type="transmembrane region" description="Helical" evidence="6">
    <location>
        <begin position="21"/>
        <end position="38"/>
    </location>
</feature>
<keyword evidence="3" id="KW-0201">Cytochrome c-type biogenesis</keyword>
<evidence type="ECO:0000313" key="10">
    <source>
        <dbReference type="Proteomes" id="UP000594042"/>
    </source>
</evidence>
<feature type="transmembrane region" description="Helical" evidence="6">
    <location>
        <begin position="673"/>
        <end position="689"/>
    </location>
</feature>
<feature type="transmembrane region" description="Helical" evidence="6">
    <location>
        <begin position="783"/>
        <end position="803"/>
    </location>
</feature>
<feature type="domain" description="Cytochrome c assembly protein" evidence="7">
    <location>
        <begin position="667"/>
        <end position="871"/>
    </location>
</feature>
<sequence>MKIFIRLCAYLKFFFSSYRTMAVLLSLYVISLAVATWIESCWGSVSARVAVYNSTWFYLLQLLMVINFLSIAFTVKLWQRKKYGTLLFHLAFVWILAGAWITAISGIEGSIHLREGKMTREMLTRDTYLNCKGVCAGRSFSIFHRLDINPLFSTSFSECHTFDDDFFSISLLGTHQDISGVDILHFRVVTSACDTIIEVPGRAGNVGEPVSLEIENLSLDLSYGAIYMKLPFSIILNDFRLVRYPGSESPSSYESDLTIITPEGSKEETIYMNRVVSEQGYRLYQTSYDRDEKGSVLSVNKDQFGTLVSYLGYLFLLIGILGMMFERNSRFRELGRQLGLLSKNKFLVVVIFLFFSNLPVLKAEENVRAEVDKFVLPEAVCRSWAELQVQSPSGRIEPVDTYARVVLRKISKSDSYDGYSAVQVFLGIIFRPDIWNRVPFIRQTSLELHQLLGTSGNYIAFFDAFDASGQYKLAEKVQAAYSKSEKGRSRMEKDILKLDEKINIIFSLQQGRMLPLFPGVSDERNHWFSAGDDLRVLSGADSLFVAKVLPWFAEESNMAALSGEWGKAKEIIGMIKIYQKAKGGAIQISDSRIHAELLYNKIKIFEVSAFLFISLGLLLLGISLYRILNQYRWKSVLRILIVLACITFGGLTFGIALRWYISGQAPWANAYESMVYIGWSTAFAGLLFLRRSQVVLSLALFFAGVILFVAHLNWMDPEITPLVPVLKSYWLMIHVAVITASYGFFGMSFLIGFLSLILMAFRKSDNLLLWNGGIRELRIINEMSLYIGVALLSAGIFLGAVWANESWGRYWGWDPKETWALITLIIYAFILHSRFLPILSSAFAFSCMSVVVMLSVWMTYFGVNYYLSGLHSYGRTEVPPALNIIWVVYLLIAVVAIVAGKKEKMIRMNKFS</sequence>
<feature type="domain" description="ResB-like" evidence="8">
    <location>
        <begin position="216"/>
        <end position="295"/>
    </location>
</feature>
<evidence type="ECO:0000313" key="9">
    <source>
        <dbReference type="EMBL" id="BCI64636.1"/>
    </source>
</evidence>
<dbReference type="PANTHER" id="PTHR30071:SF1">
    <property type="entry name" value="CYTOCHROME B_B6 PROTEIN-RELATED"/>
    <property type="match status" value="1"/>
</dbReference>
<feature type="transmembrane region" description="Helical" evidence="6">
    <location>
        <begin position="694"/>
        <end position="714"/>
    </location>
</feature>
<accession>A0A7G1HYA4</accession>
<dbReference type="PANTHER" id="PTHR30071">
    <property type="entry name" value="HEME EXPORTER PROTEIN C"/>
    <property type="match status" value="1"/>
</dbReference>
<feature type="transmembrane region" description="Helical" evidence="6">
    <location>
        <begin position="346"/>
        <end position="363"/>
    </location>
</feature>
<feature type="transmembrane region" description="Helical" evidence="6">
    <location>
        <begin position="640"/>
        <end position="661"/>
    </location>
</feature>
<evidence type="ECO:0000259" key="8">
    <source>
        <dbReference type="Pfam" id="PF05140"/>
    </source>
</evidence>
<dbReference type="GO" id="GO:0017004">
    <property type="term" value="P:cytochrome complex assembly"/>
    <property type="evidence" value="ECO:0007669"/>
    <property type="project" value="UniProtKB-KW"/>
</dbReference>
<dbReference type="RefSeq" id="WP_200755129.1">
    <property type="nucleotide sequence ID" value="NZ_AP023322.1"/>
</dbReference>
<feature type="transmembrane region" description="Helical" evidence="6">
    <location>
        <begin position="607"/>
        <end position="628"/>
    </location>
</feature>
<feature type="transmembrane region" description="Helical" evidence="6">
    <location>
        <begin position="881"/>
        <end position="900"/>
    </location>
</feature>
<organism evidence="9 10">
    <name type="scientific">Coprobacter secundus subsp. similis</name>
    <dbReference type="NCBI Taxonomy" id="2751153"/>
    <lineage>
        <taxon>Bacteria</taxon>
        <taxon>Pseudomonadati</taxon>
        <taxon>Bacteroidota</taxon>
        <taxon>Bacteroidia</taxon>
        <taxon>Bacteroidales</taxon>
        <taxon>Barnesiellaceae</taxon>
        <taxon>Coprobacter</taxon>
    </lineage>
</organism>
<proteinExistence type="predicted"/>
<evidence type="ECO:0000256" key="3">
    <source>
        <dbReference type="ARBA" id="ARBA00022748"/>
    </source>
</evidence>
<dbReference type="InterPro" id="IPR007816">
    <property type="entry name" value="ResB-like_domain"/>
</dbReference>
<dbReference type="KEGG" id="copr:Cop2CBH44_29890"/>
<dbReference type="GO" id="GO:0020037">
    <property type="term" value="F:heme binding"/>
    <property type="evidence" value="ECO:0007669"/>
    <property type="project" value="InterPro"/>
</dbReference>
<dbReference type="GO" id="GO:0005886">
    <property type="term" value="C:plasma membrane"/>
    <property type="evidence" value="ECO:0007669"/>
    <property type="project" value="TreeGrafter"/>
</dbReference>
<evidence type="ECO:0008006" key="11">
    <source>
        <dbReference type="Google" id="ProtNLM"/>
    </source>
</evidence>
<feature type="transmembrane region" description="Helical" evidence="6">
    <location>
        <begin position="843"/>
        <end position="861"/>
    </location>
</feature>